<feature type="compositionally biased region" description="Pro residues" evidence="2">
    <location>
        <begin position="413"/>
        <end position="424"/>
    </location>
</feature>
<feature type="compositionally biased region" description="Low complexity" evidence="2">
    <location>
        <begin position="374"/>
        <end position="412"/>
    </location>
</feature>
<dbReference type="AlphaFoldDB" id="A0A1H8NF16"/>
<evidence type="ECO:0000256" key="2">
    <source>
        <dbReference type="SAM" id="MobiDB-lite"/>
    </source>
</evidence>
<dbReference type="STRING" id="310780.SAMN05216267_102217"/>
<evidence type="ECO:0008006" key="5">
    <source>
        <dbReference type="Google" id="ProtNLM"/>
    </source>
</evidence>
<dbReference type="RefSeq" id="WP_075017396.1">
    <property type="nucleotide sequence ID" value="NZ_FODD01000022.1"/>
</dbReference>
<evidence type="ECO:0000313" key="4">
    <source>
        <dbReference type="Proteomes" id="UP000181951"/>
    </source>
</evidence>
<feature type="coiled-coil region" evidence="1">
    <location>
        <begin position="961"/>
        <end position="995"/>
    </location>
</feature>
<gene>
    <name evidence="3" type="ORF">SAMN05216267_102217</name>
</gene>
<dbReference type="OrthoDB" id="56388at2"/>
<proteinExistence type="predicted"/>
<dbReference type="InterPro" id="IPR011990">
    <property type="entry name" value="TPR-like_helical_dom_sf"/>
</dbReference>
<evidence type="ECO:0000313" key="3">
    <source>
        <dbReference type="EMBL" id="SEO28331.1"/>
    </source>
</evidence>
<keyword evidence="1" id="KW-0175">Coiled coil</keyword>
<dbReference type="Proteomes" id="UP000181951">
    <property type="component" value="Unassembled WGS sequence"/>
</dbReference>
<accession>A0A1H8NF16</accession>
<evidence type="ECO:0000256" key="1">
    <source>
        <dbReference type="SAM" id="Coils"/>
    </source>
</evidence>
<name>A0A1H8NF16_9ACTN</name>
<dbReference type="SUPFAM" id="SSF48452">
    <property type="entry name" value="TPR-like"/>
    <property type="match status" value="1"/>
</dbReference>
<protein>
    <recommendedName>
        <fullName evidence="5">Tetratricopeptide repeat protein</fullName>
    </recommendedName>
</protein>
<feature type="region of interest" description="Disordered" evidence="2">
    <location>
        <begin position="16"/>
        <end position="40"/>
    </location>
</feature>
<feature type="region of interest" description="Disordered" evidence="2">
    <location>
        <begin position="374"/>
        <end position="428"/>
    </location>
</feature>
<reference evidence="3 4" key="1">
    <citation type="submission" date="2016-10" db="EMBL/GenBank/DDBJ databases">
        <authorList>
            <person name="de Groot N.N."/>
        </authorList>
    </citation>
    <scope>NUCLEOTIDE SEQUENCE [LARGE SCALE GENOMIC DNA]</scope>
    <source>
        <strain evidence="3 4">CGMCC 4.2026</strain>
    </source>
</reference>
<dbReference type="EMBL" id="FODD01000022">
    <property type="protein sequence ID" value="SEO28331.1"/>
    <property type="molecule type" value="Genomic_DNA"/>
</dbReference>
<dbReference type="Gene3D" id="1.25.40.10">
    <property type="entry name" value="Tetratricopeptide repeat domain"/>
    <property type="match status" value="2"/>
</dbReference>
<keyword evidence="4" id="KW-1185">Reference proteome</keyword>
<sequence length="1020" mass="109043">MTTHTRTADAIREALEDNRAEAEGPARNAHAEQLAEEAERTGDRPLLVEALFNLLTAYNYSSESDKKFVPFAKALRMWDENPADFDEFAAHSLHWYFKWVSSGMLDQPHIPLAAIEKWQTEMEQRYILAGHSQRAVHQGEFRIARHIGDTARAEHAFAAWQSADRDEMSDCLACELHLRGCWHADEGRDEEALASWRPVLDGELRCAHEPHAALGSSLLPLLRLGRTDTARAHHVRGYRMVRSMDSMRSCVARHVEFCALTGNEPRGLEILAAHPEHFTATGDPDSLMDYLAAAALLAGRVTALGHGDQPVPGPGAEPWTATRLHEHAAGQALDLAGRFDARNGSTAVSASVRARLAQQPFTARLPLGLRAAPLPGPAALDGTAHGTPEPADGAPGTATAHAARPGAAGYPDPAAPDPAAPGAPAPDDVPALVAEARRLSDAGHPRAHAAWTAVRTAAERTRQVPDALARAEITDHAAMAVIGEPERSAALFREAAAQFEAAGEHGEAAACRIRAAYAHAMTGAVEEALHTADEQCARLDTLVGLDRATPRQHLGALLMRCRILLQRAGDPARRAETLVAVASQARDAMELGERHRGEPGVAGRLADATILLGRLAAGRGDSSEAVSLLTRAAALHLEAGQPWYAVEPEAALAELCLRRDDPAGAARWALAALDDGGEVLEPPHRAHLHMIATQGYAALGRDEAVVRQSLEAAQWADDAGDSEGLGASARLRLGGALRRLGRAAEAASVLESVMPDLELAHDEGEYVQARWWLAECHLDLDEPREAAEQFLLAARVAEGWDDPHDHAMLANLAADALNRAGRYDEAVRAYARAEELWRTVADVPQPPGSGEPPEAALAVVRTLRARAWLELNEGRGGLPAAHAYMTGALVSVREALEAAGEGPRARHLGVALADTYRQTAEIVVRTAPEEDPRAAYEEALDLVGRATGILAPLGTAGRDDRAAALLLAARLEAALDRLRDARTSAEAAAAEYEGADSPEADSCRREAADLIAHLPARDPV</sequence>
<organism evidence="3 4">
    <name type="scientific">Actinacidiphila rubida</name>
    <dbReference type="NCBI Taxonomy" id="310780"/>
    <lineage>
        <taxon>Bacteria</taxon>
        <taxon>Bacillati</taxon>
        <taxon>Actinomycetota</taxon>
        <taxon>Actinomycetes</taxon>
        <taxon>Kitasatosporales</taxon>
        <taxon>Streptomycetaceae</taxon>
        <taxon>Actinacidiphila</taxon>
    </lineage>
</organism>